<feature type="region of interest" description="Disordered" evidence="1">
    <location>
        <begin position="1019"/>
        <end position="1108"/>
    </location>
</feature>
<name>A0A1A7XQN8_9TELE</name>
<sequence length="1108" mass="120380">MEGPSCGAATRNSGAGSDRGQELLTLCFRTGGRGAGLGALKRCCHSTPHGREVRAQLLEPRSLPTTTNPHRSAAQSGRGPAHVVVQPEAEPPGCLGETAADHIQVQSDVEAQVSQLAESLVKQLHTNRDSRPLHDAMTAGPQLQSLPSSIQEMMRRANHTLRETEIKRQLMPEASPESTKSAPHTLQNQQDQPEYQQGLFQSNQNEFPQPCSDLRQSHQHHPHSIRPRFQQLRSSPVVFQQKPVPSHHSLLHEGQTSESNQALQSQSAVTQQRPVRRSVLEDAGQVLFHVQRRKKVLEDNLETLLNVKNGEILNCQLEALAANRDPTEEVQIKKTVDAWISILDTEVQTCELPTSSAAGKSSQDAVHCRSTGAAASQVRSAGRGKPTRTRDHRAGQRVLQESEQSAVTPKRMGSQREEVDAEVFLTRLYGKLPCEGLRRTLKKSPYPRFSSSASPLSKKPQPRLVESIRGVRLKSRKTQTSLAPPFSSSAGPHPHHRSSSAVYSSSHDLAHFSDAPPHSFPVATAIPLGRPRMDSSKRECAQELTSQHPGPRSARTVHTEQEAAEQQQLADEKAPSSPPQTVDVLEEESQKNQEEEDENILPGDVNHLTSLCSSEEVCEIGEEAMVLDRGHAPASELHDGPALPSGSPFPPHAQNVAPVVGNSQHDVLETRLVEWVKEQLMSRMYFDLQRPPVSDPPLYFAESEEQSRASDIVGAMCSAEAAREDGPQLLVDSNTLVDSELIRLLVNEVLTETVAQVLGQRDASAAEQEPEPGLDVSQSGLVTEGEENLDVAVPTPVPTPLSGGTQSSREATPVTTPPSSEASSPVMESPQLITAPVVISEPVATPNSSSEHHFDKGSPSTAHQAPPPLTWGDPDCPLEEERPEQQLDTDKQQLIMSVTEEEPPVSSPVPPHPPLQPAPLESRLAPPSSSLEDLSSSISSSSNTTVTAETEAALKHISEAEVLIGVKQLGSLLEEEAVSSFSSSLHELQDMDVDSTAFEPVTGHNLLLTLLTKMDQGVAHGGRRLQPEGSWGRKEDEKEEEVSVGEVKPLQAKNPVLQDSTSSSGEISPAAAEREEEEENQEQTQMEDIHLPCVRPLEEWRGSGSHPV</sequence>
<protein>
    <submittedName>
        <fullName evidence="2">KIAA0586</fullName>
    </submittedName>
</protein>
<organism evidence="2">
    <name type="scientific">Iconisemion striatum</name>
    <dbReference type="NCBI Taxonomy" id="60296"/>
    <lineage>
        <taxon>Eukaryota</taxon>
        <taxon>Metazoa</taxon>
        <taxon>Chordata</taxon>
        <taxon>Craniata</taxon>
        <taxon>Vertebrata</taxon>
        <taxon>Euteleostomi</taxon>
        <taxon>Actinopterygii</taxon>
        <taxon>Neopterygii</taxon>
        <taxon>Teleostei</taxon>
        <taxon>Neoteleostei</taxon>
        <taxon>Acanthomorphata</taxon>
        <taxon>Ovalentaria</taxon>
        <taxon>Atherinomorphae</taxon>
        <taxon>Cyprinodontiformes</taxon>
        <taxon>Nothobranchiidae</taxon>
        <taxon>Iconisemion</taxon>
    </lineage>
</organism>
<feature type="compositionally biased region" description="Basic and acidic residues" evidence="1">
    <location>
        <begin position="879"/>
        <end position="891"/>
    </location>
</feature>
<dbReference type="GO" id="GO:0007224">
    <property type="term" value="P:smoothened signaling pathway"/>
    <property type="evidence" value="ECO:0007669"/>
    <property type="project" value="InterPro"/>
</dbReference>
<dbReference type="InterPro" id="IPR029246">
    <property type="entry name" value="TALPID3"/>
</dbReference>
<feature type="compositionally biased region" description="Basic and acidic residues" evidence="1">
    <location>
        <begin position="531"/>
        <end position="541"/>
    </location>
</feature>
<feature type="region of interest" description="Disordered" evidence="1">
    <location>
        <begin position="444"/>
        <end position="503"/>
    </location>
</feature>
<feature type="compositionally biased region" description="Polar residues" evidence="1">
    <location>
        <begin position="802"/>
        <end position="823"/>
    </location>
</feature>
<reference evidence="2" key="1">
    <citation type="submission" date="2016-05" db="EMBL/GenBank/DDBJ databases">
        <authorList>
            <person name="Lavstsen T."/>
            <person name="Jespersen J.S."/>
        </authorList>
    </citation>
    <scope>NUCLEOTIDE SEQUENCE</scope>
    <source>
        <tissue evidence="2">Brain</tissue>
    </source>
</reference>
<feature type="region of interest" description="Disordered" evidence="1">
    <location>
        <begin position="368"/>
        <end position="414"/>
    </location>
</feature>
<dbReference type="EMBL" id="HADW01018715">
    <property type="protein sequence ID" value="SBP20115.1"/>
    <property type="molecule type" value="Transcribed_RNA"/>
</dbReference>
<feature type="region of interest" description="Disordered" evidence="1">
    <location>
        <begin position="1"/>
        <end position="20"/>
    </location>
</feature>
<feature type="region of interest" description="Disordered" evidence="1">
    <location>
        <begin position="784"/>
        <end position="828"/>
    </location>
</feature>
<gene>
    <name evidence="2" type="primary">KIAA0586</name>
</gene>
<feature type="compositionally biased region" description="Polar residues" evidence="1">
    <location>
        <begin position="176"/>
        <end position="207"/>
    </location>
</feature>
<accession>A0A1A7XQN8</accession>
<dbReference type="GO" id="GO:0036064">
    <property type="term" value="C:ciliary basal body"/>
    <property type="evidence" value="ECO:0007669"/>
    <property type="project" value="TreeGrafter"/>
</dbReference>
<feature type="region of interest" description="Disordered" evidence="1">
    <location>
        <begin position="243"/>
        <end position="270"/>
    </location>
</feature>
<dbReference type="GO" id="GO:0005814">
    <property type="term" value="C:centriole"/>
    <property type="evidence" value="ECO:0007669"/>
    <property type="project" value="TreeGrafter"/>
</dbReference>
<dbReference type="PANTHER" id="PTHR15721">
    <property type="entry name" value="KIAA0586 PROTEIN"/>
    <property type="match status" value="1"/>
</dbReference>
<feature type="region of interest" description="Disordered" evidence="1">
    <location>
        <begin position="165"/>
        <end position="225"/>
    </location>
</feature>
<feature type="region of interest" description="Disordered" evidence="1">
    <location>
        <begin position="523"/>
        <end position="605"/>
    </location>
</feature>
<feature type="compositionally biased region" description="Polar residues" evidence="1">
    <location>
        <begin position="254"/>
        <end position="270"/>
    </location>
</feature>
<feature type="compositionally biased region" description="Pro residues" evidence="1">
    <location>
        <begin position="905"/>
        <end position="917"/>
    </location>
</feature>
<feature type="compositionally biased region" description="Low complexity" evidence="1">
    <location>
        <begin position="918"/>
        <end position="942"/>
    </location>
</feature>
<proteinExistence type="predicted"/>
<evidence type="ECO:0000256" key="1">
    <source>
        <dbReference type="SAM" id="MobiDB-lite"/>
    </source>
</evidence>
<dbReference type="AlphaFoldDB" id="A0A1A7XQN8"/>
<dbReference type="PANTHER" id="PTHR15721:SF2">
    <property type="entry name" value="PROTEIN TALPID3"/>
    <property type="match status" value="1"/>
</dbReference>
<evidence type="ECO:0000313" key="2">
    <source>
        <dbReference type="EMBL" id="SBP20115.1"/>
    </source>
</evidence>
<dbReference type="Pfam" id="PF15324">
    <property type="entry name" value="TALPID3"/>
    <property type="match status" value="2"/>
</dbReference>
<reference evidence="2" key="2">
    <citation type="submission" date="2016-06" db="EMBL/GenBank/DDBJ databases">
        <title>The genome of a short-lived fish provides insights into sex chromosome evolution and the genetic control of aging.</title>
        <authorList>
            <person name="Reichwald K."/>
            <person name="Felder M."/>
            <person name="Petzold A."/>
            <person name="Koch P."/>
            <person name="Groth M."/>
            <person name="Platzer M."/>
        </authorList>
    </citation>
    <scope>NUCLEOTIDE SEQUENCE</scope>
    <source>
        <tissue evidence="2">Brain</tissue>
    </source>
</reference>
<feature type="compositionally biased region" description="Polar residues" evidence="1">
    <location>
        <begin position="478"/>
        <end position="490"/>
    </location>
</feature>
<feature type="region of interest" description="Disordered" evidence="1">
    <location>
        <begin position="843"/>
        <end position="945"/>
    </location>
</feature>